<name>A0A540MT73_MALBA</name>
<reference evidence="1 2" key="1">
    <citation type="journal article" date="2019" name="G3 (Bethesda)">
        <title>Sequencing of a Wild Apple (Malus baccata) Genome Unravels the Differences Between Cultivated and Wild Apple Species Regarding Disease Resistance and Cold Tolerance.</title>
        <authorList>
            <person name="Chen X."/>
        </authorList>
    </citation>
    <scope>NUCLEOTIDE SEQUENCE [LARGE SCALE GENOMIC DNA]</scope>
    <source>
        <strain evidence="2">cv. Shandingzi</strain>
        <tissue evidence="1">Leaves</tissue>
    </source>
</reference>
<dbReference type="Proteomes" id="UP000315295">
    <property type="component" value="Unassembled WGS sequence"/>
</dbReference>
<accession>A0A540MT73</accession>
<proteinExistence type="predicted"/>
<keyword evidence="2" id="KW-1185">Reference proteome</keyword>
<dbReference type="AlphaFoldDB" id="A0A540MT73"/>
<organism evidence="1 2">
    <name type="scientific">Malus baccata</name>
    <name type="common">Siberian crab apple</name>
    <name type="synonym">Pyrus baccata</name>
    <dbReference type="NCBI Taxonomy" id="106549"/>
    <lineage>
        <taxon>Eukaryota</taxon>
        <taxon>Viridiplantae</taxon>
        <taxon>Streptophyta</taxon>
        <taxon>Embryophyta</taxon>
        <taxon>Tracheophyta</taxon>
        <taxon>Spermatophyta</taxon>
        <taxon>Magnoliopsida</taxon>
        <taxon>eudicotyledons</taxon>
        <taxon>Gunneridae</taxon>
        <taxon>Pentapetalae</taxon>
        <taxon>rosids</taxon>
        <taxon>fabids</taxon>
        <taxon>Rosales</taxon>
        <taxon>Rosaceae</taxon>
        <taxon>Amygdaloideae</taxon>
        <taxon>Maleae</taxon>
        <taxon>Malus</taxon>
    </lineage>
</organism>
<evidence type="ECO:0000313" key="2">
    <source>
        <dbReference type="Proteomes" id="UP000315295"/>
    </source>
</evidence>
<dbReference type="InterPro" id="IPR049942">
    <property type="entry name" value="DML1/Misato"/>
</dbReference>
<dbReference type="GO" id="GO:0005737">
    <property type="term" value="C:cytoplasm"/>
    <property type="evidence" value="ECO:0007669"/>
    <property type="project" value="TreeGrafter"/>
</dbReference>
<protein>
    <submittedName>
        <fullName evidence="1">Uncharacterized protein</fullName>
    </submittedName>
</protein>
<evidence type="ECO:0000313" key="1">
    <source>
        <dbReference type="EMBL" id="TQE01978.1"/>
    </source>
</evidence>
<dbReference type="PANTHER" id="PTHR13391">
    <property type="entry name" value="MITOCHONDRIAL DISTRIBUTION REGULATOR MISATO"/>
    <property type="match status" value="1"/>
</dbReference>
<gene>
    <name evidence="1" type="ORF">C1H46_012412</name>
</gene>
<dbReference type="PANTHER" id="PTHR13391:SF0">
    <property type="entry name" value="PROTEIN MISATO HOMOLOG 1"/>
    <property type="match status" value="1"/>
</dbReference>
<comment type="caution">
    <text evidence="1">The sequence shown here is derived from an EMBL/GenBank/DDBJ whole genome shotgun (WGS) entry which is preliminary data.</text>
</comment>
<dbReference type="EMBL" id="VIEB01000185">
    <property type="protein sequence ID" value="TQE01978.1"/>
    <property type="molecule type" value="Genomic_DNA"/>
</dbReference>
<dbReference type="GO" id="GO:0007005">
    <property type="term" value="P:mitochondrion organization"/>
    <property type="evidence" value="ECO:0007669"/>
    <property type="project" value="InterPro"/>
</dbReference>
<sequence>MTVHGKAYVLPSVSGSMSSSNTLPFPSIFGNLVDQHGELSSTPIVGSPSRGSLDVHSIPMAARLRSSTAVLPFLVNRLGDLRSCGIARGAPGVELVRSWGFAKYELEDMGEML</sequence>
<dbReference type="STRING" id="106549.A0A540MT73"/>